<feature type="region of interest" description="Disordered" evidence="1">
    <location>
        <begin position="20"/>
        <end position="52"/>
    </location>
</feature>
<evidence type="ECO:0000313" key="4">
    <source>
        <dbReference type="Proteomes" id="UP000187735"/>
    </source>
</evidence>
<accession>A0A1P8WI88</accession>
<evidence type="ECO:0000256" key="2">
    <source>
        <dbReference type="SAM" id="SignalP"/>
    </source>
</evidence>
<proteinExistence type="predicted"/>
<organism evidence="3 4">
    <name type="scientific">Fuerstiella marisgermanici</name>
    <dbReference type="NCBI Taxonomy" id="1891926"/>
    <lineage>
        <taxon>Bacteria</taxon>
        <taxon>Pseudomonadati</taxon>
        <taxon>Planctomycetota</taxon>
        <taxon>Planctomycetia</taxon>
        <taxon>Planctomycetales</taxon>
        <taxon>Planctomycetaceae</taxon>
        <taxon>Fuerstiella</taxon>
    </lineage>
</organism>
<dbReference type="Proteomes" id="UP000187735">
    <property type="component" value="Chromosome"/>
</dbReference>
<evidence type="ECO:0000313" key="3">
    <source>
        <dbReference type="EMBL" id="APZ93753.1"/>
    </source>
</evidence>
<evidence type="ECO:0000256" key="1">
    <source>
        <dbReference type="SAM" id="MobiDB-lite"/>
    </source>
</evidence>
<sequence length="52" mass="5356" precursor="true">MTKYVFSLFAAVLMVTAVGCSDPGGTAGDANDPAETEDTAQMQDESDEEAAP</sequence>
<name>A0A1P8WI88_9PLAN</name>
<feature type="compositionally biased region" description="Acidic residues" evidence="1">
    <location>
        <begin position="32"/>
        <end position="52"/>
    </location>
</feature>
<gene>
    <name evidence="3" type="ORF">Fuma_03371</name>
</gene>
<dbReference type="EMBL" id="CP017641">
    <property type="protein sequence ID" value="APZ93753.1"/>
    <property type="molecule type" value="Genomic_DNA"/>
</dbReference>
<dbReference type="KEGG" id="fmr:Fuma_03371"/>
<dbReference type="PROSITE" id="PS51257">
    <property type="entry name" value="PROKAR_LIPOPROTEIN"/>
    <property type="match status" value="1"/>
</dbReference>
<dbReference type="AlphaFoldDB" id="A0A1P8WI88"/>
<keyword evidence="2" id="KW-0732">Signal</keyword>
<dbReference type="RefSeq" id="WP_158521039.1">
    <property type="nucleotide sequence ID" value="NZ_CP017641.1"/>
</dbReference>
<feature type="signal peptide" evidence="2">
    <location>
        <begin position="1"/>
        <end position="19"/>
    </location>
</feature>
<protein>
    <submittedName>
        <fullName evidence="3">Uncharacterized protein</fullName>
    </submittedName>
</protein>
<reference evidence="3 4" key="1">
    <citation type="journal article" date="2016" name="Front. Microbiol.">
        <title>Fuerstia marisgermanicae gen. nov., sp. nov., an Unusual Member of the Phylum Planctomycetes from the German Wadden Sea.</title>
        <authorList>
            <person name="Kohn T."/>
            <person name="Heuer A."/>
            <person name="Jogler M."/>
            <person name="Vollmers J."/>
            <person name="Boedeker C."/>
            <person name="Bunk B."/>
            <person name="Rast P."/>
            <person name="Borchert D."/>
            <person name="Glockner I."/>
            <person name="Freese H.M."/>
            <person name="Klenk H.P."/>
            <person name="Overmann J."/>
            <person name="Kaster A.K."/>
            <person name="Rohde M."/>
            <person name="Wiegand S."/>
            <person name="Jogler C."/>
        </authorList>
    </citation>
    <scope>NUCLEOTIDE SEQUENCE [LARGE SCALE GENOMIC DNA]</scope>
    <source>
        <strain evidence="3 4">NH11</strain>
    </source>
</reference>
<feature type="chain" id="PRO_5013383631" evidence="2">
    <location>
        <begin position="20"/>
        <end position="52"/>
    </location>
</feature>
<keyword evidence="4" id="KW-1185">Reference proteome</keyword>